<gene>
    <name evidence="2" type="ORF">MNR06_12785</name>
</gene>
<accession>A0ABY4C6N6</accession>
<keyword evidence="1" id="KW-0732">Signal</keyword>
<protein>
    <submittedName>
        <fullName evidence="2">Uncharacterized protein</fullName>
    </submittedName>
</protein>
<reference evidence="2" key="1">
    <citation type="submission" date="2022-03" db="EMBL/GenBank/DDBJ databases">
        <title>Genome Identification and Characterization of new species Bdellovibrio reynosense LBG001 sp. nov. from a Mexico soil sample.</title>
        <authorList>
            <person name="Camilli A."/>
            <person name="Ajao Y."/>
            <person name="Guo X."/>
        </authorList>
    </citation>
    <scope>NUCLEOTIDE SEQUENCE</scope>
    <source>
        <strain evidence="2">LBG001</strain>
    </source>
</reference>
<feature type="chain" id="PRO_5046093105" evidence="1">
    <location>
        <begin position="25"/>
        <end position="191"/>
    </location>
</feature>
<dbReference type="RefSeq" id="WP_243536669.1">
    <property type="nucleotide sequence ID" value="NZ_CP093442.1"/>
</dbReference>
<name>A0ABY4C6N6_9BACT</name>
<organism evidence="2 3">
    <name type="scientific">Bdellovibrio reynosensis</name>
    <dbReference type="NCBI Taxonomy" id="2835041"/>
    <lineage>
        <taxon>Bacteria</taxon>
        <taxon>Pseudomonadati</taxon>
        <taxon>Bdellovibrionota</taxon>
        <taxon>Bdellovibrionia</taxon>
        <taxon>Bdellovibrionales</taxon>
        <taxon>Pseudobdellovibrionaceae</taxon>
        <taxon>Bdellovibrio</taxon>
    </lineage>
</organism>
<dbReference type="Proteomes" id="UP000830116">
    <property type="component" value="Chromosome"/>
</dbReference>
<sequence>MLRKILFTALILFTGLSISLNSHAVYPREEHVMPASDDRWVPWPWSLAQPFPWQDIQGLWKVEQDEFVSYFALKVVRQKSTGLRQLQVKQYDGDTCRLLATGVGIENKQKVLAQMTSKAGTTYRVQLTAFKESDSPIPPLKGRVAVQGVMVLSMGALDNKGPEEMVHMQIMKVSAYLTQKTCMEDIKNQDF</sequence>
<evidence type="ECO:0000313" key="2">
    <source>
        <dbReference type="EMBL" id="UOF00575.1"/>
    </source>
</evidence>
<keyword evidence="3" id="KW-1185">Reference proteome</keyword>
<evidence type="ECO:0000256" key="1">
    <source>
        <dbReference type="SAM" id="SignalP"/>
    </source>
</evidence>
<proteinExistence type="predicted"/>
<dbReference type="EMBL" id="CP093442">
    <property type="protein sequence ID" value="UOF00575.1"/>
    <property type="molecule type" value="Genomic_DNA"/>
</dbReference>
<evidence type="ECO:0000313" key="3">
    <source>
        <dbReference type="Proteomes" id="UP000830116"/>
    </source>
</evidence>
<feature type="signal peptide" evidence="1">
    <location>
        <begin position="1"/>
        <end position="24"/>
    </location>
</feature>